<dbReference type="EMBL" id="JAPDMQ010000164">
    <property type="protein sequence ID" value="KAK0532266.1"/>
    <property type="molecule type" value="Genomic_DNA"/>
</dbReference>
<keyword evidence="2" id="KW-0472">Membrane</keyword>
<dbReference type="AlphaFoldDB" id="A0AAN6GBV6"/>
<feature type="transmembrane region" description="Helical" evidence="2">
    <location>
        <begin position="229"/>
        <end position="251"/>
    </location>
</feature>
<comment type="caution">
    <text evidence="3">The sequence shown here is derived from an EMBL/GenBank/DDBJ whole genome shotgun (WGS) entry which is preliminary data.</text>
</comment>
<feature type="region of interest" description="Disordered" evidence="1">
    <location>
        <begin position="402"/>
        <end position="457"/>
    </location>
</feature>
<protein>
    <submittedName>
        <fullName evidence="3">Uncharacterized protein</fullName>
    </submittedName>
</protein>
<feature type="transmembrane region" description="Helical" evidence="2">
    <location>
        <begin position="303"/>
        <end position="325"/>
    </location>
</feature>
<evidence type="ECO:0000256" key="2">
    <source>
        <dbReference type="SAM" id="Phobius"/>
    </source>
</evidence>
<dbReference type="Proteomes" id="UP001176521">
    <property type="component" value="Unassembled WGS sequence"/>
</dbReference>
<keyword evidence="2" id="KW-0812">Transmembrane</keyword>
<proteinExistence type="predicted"/>
<organism evidence="3 4">
    <name type="scientific">Tilletia horrida</name>
    <dbReference type="NCBI Taxonomy" id="155126"/>
    <lineage>
        <taxon>Eukaryota</taxon>
        <taxon>Fungi</taxon>
        <taxon>Dikarya</taxon>
        <taxon>Basidiomycota</taxon>
        <taxon>Ustilaginomycotina</taxon>
        <taxon>Exobasidiomycetes</taxon>
        <taxon>Tilletiales</taxon>
        <taxon>Tilletiaceae</taxon>
        <taxon>Tilletia</taxon>
    </lineage>
</organism>
<feature type="transmembrane region" description="Helical" evidence="2">
    <location>
        <begin position="272"/>
        <end position="291"/>
    </location>
</feature>
<sequence>MPPPLPPSSPTGAGAHHVLNMPTVVVDPYLADITVPFLAVSLALMLNGCIYSLAALYAAKTGKKDSWVLKMAVAVTVLCNTVTFSFRLYRAHAFVAKDTISNLRTGVKWDYVGHMLTLAPVRSITQIYISRRAWILHQHRSPDSSNSNSNSSSIGIGGAVRRLSSNSKSNGASGKWAARRTRAIKWVGLGLLSAEGLLGLALPLVMMLTGQEEGAYVSPFAADVVKVLFVAYDALNVVLQAGVSYLFASALKRMDAALRASRQAVSLLTRMQLVTSLCFCVLSTLSVFTFLNFHLPTGGLTDLYVLTLGLMEDSFGIAFLLALLVRESVREAMAARGEVDVLSPEAGQLVFFEEEEEAHLGLGTGPGPGAGGKAAGAHGRARSLPSLGGDWIPSWSLKASNKAAAADDGPRAPPPSAGADQQRRRESSGAGATFAAIRLIGRRRSSGASSAQTRVAR</sequence>
<keyword evidence="2" id="KW-1133">Transmembrane helix</keyword>
<feature type="transmembrane region" description="Helical" evidence="2">
    <location>
        <begin position="37"/>
        <end position="59"/>
    </location>
</feature>
<reference evidence="3" key="1">
    <citation type="journal article" date="2023" name="PhytoFront">
        <title>Draft Genome Resources of Seven Strains of Tilletia horrida, Causal Agent of Kernel Smut of Rice.</title>
        <authorList>
            <person name="Khanal S."/>
            <person name="Antony Babu S."/>
            <person name="Zhou X.G."/>
        </authorList>
    </citation>
    <scope>NUCLEOTIDE SEQUENCE</scope>
    <source>
        <strain evidence="3">TX3</strain>
    </source>
</reference>
<feature type="compositionally biased region" description="Gly residues" evidence="1">
    <location>
        <begin position="362"/>
        <end position="374"/>
    </location>
</feature>
<accession>A0AAN6GBV6</accession>
<evidence type="ECO:0000256" key="1">
    <source>
        <dbReference type="SAM" id="MobiDB-lite"/>
    </source>
</evidence>
<evidence type="ECO:0000313" key="4">
    <source>
        <dbReference type="Proteomes" id="UP001176521"/>
    </source>
</evidence>
<feature type="transmembrane region" description="Helical" evidence="2">
    <location>
        <begin position="186"/>
        <end position="209"/>
    </location>
</feature>
<gene>
    <name evidence="3" type="ORF">OC842_003347</name>
</gene>
<keyword evidence="4" id="KW-1185">Reference proteome</keyword>
<name>A0AAN6GBV6_9BASI</name>
<feature type="region of interest" description="Disordered" evidence="1">
    <location>
        <begin position="361"/>
        <end position="382"/>
    </location>
</feature>
<evidence type="ECO:0000313" key="3">
    <source>
        <dbReference type="EMBL" id="KAK0532266.1"/>
    </source>
</evidence>